<proteinExistence type="predicted"/>
<dbReference type="Proteomes" id="UP000601435">
    <property type="component" value="Unassembled WGS sequence"/>
</dbReference>
<reference evidence="1" key="1">
    <citation type="submission" date="2021-02" db="EMBL/GenBank/DDBJ databases">
        <authorList>
            <person name="Dougan E. K."/>
            <person name="Rhodes N."/>
            <person name="Thang M."/>
            <person name="Chan C."/>
        </authorList>
    </citation>
    <scope>NUCLEOTIDE SEQUENCE</scope>
</reference>
<evidence type="ECO:0000313" key="1">
    <source>
        <dbReference type="EMBL" id="CAE7203615.1"/>
    </source>
</evidence>
<sequence length="238" mass="27004">RFVSDDALDKWDKPTVQEYTLDQIESEPPRHWIKQELIAFPRFVCSECNHPYFDGMIECQCCTRHLAEVTDLSVIAEPVRVRSLATREGRLPNKVHLQPSAGLTRQRVRRTGQDDEQVERVQSTASTVRAKIINQQKQAESNCSATPQARMNIDPMQAHNFAKAGLNFYTIEALQRFANVRLPNRKGKGKGKGSSSYYDATGKLAFLWVPGQAEIDLLTECLNGFHDRLVRSQSSSRQ</sequence>
<keyword evidence="2" id="KW-1185">Reference proteome</keyword>
<organism evidence="1 2">
    <name type="scientific">Symbiodinium necroappetens</name>
    <dbReference type="NCBI Taxonomy" id="1628268"/>
    <lineage>
        <taxon>Eukaryota</taxon>
        <taxon>Sar</taxon>
        <taxon>Alveolata</taxon>
        <taxon>Dinophyceae</taxon>
        <taxon>Suessiales</taxon>
        <taxon>Symbiodiniaceae</taxon>
        <taxon>Symbiodinium</taxon>
    </lineage>
</organism>
<gene>
    <name evidence="1" type="primary">CML4</name>
    <name evidence="1" type="ORF">SNEC2469_LOCUS1662</name>
</gene>
<protein>
    <submittedName>
        <fullName evidence="1">CML4 protein</fullName>
    </submittedName>
</protein>
<dbReference type="OrthoDB" id="10311614at2759"/>
<comment type="caution">
    <text evidence="1">The sequence shown here is derived from an EMBL/GenBank/DDBJ whole genome shotgun (WGS) entry which is preliminary data.</text>
</comment>
<feature type="non-terminal residue" evidence="1">
    <location>
        <position position="1"/>
    </location>
</feature>
<accession>A0A812JD89</accession>
<dbReference type="AlphaFoldDB" id="A0A812JD89"/>
<evidence type="ECO:0000313" key="2">
    <source>
        <dbReference type="Proteomes" id="UP000601435"/>
    </source>
</evidence>
<name>A0A812JD89_9DINO</name>
<dbReference type="EMBL" id="CAJNJA010006015">
    <property type="protein sequence ID" value="CAE7203615.1"/>
    <property type="molecule type" value="Genomic_DNA"/>
</dbReference>